<organism evidence="2">
    <name type="scientific">Spongospora subterranea</name>
    <dbReference type="NCBI Taxonomy" id="70186"/>
    <lineage>
        <taxon>Eukaryota</taxon>
        <taxon>Sar</taxon>
        <taxon>Rhizaria</taxon>
        <taxon>Endomyxa</taxon>
        <taxon>Phytomyxea</taxon>
        <taxon>Plasmodiophorida</taxon>
        <taxon>Plasmodiophoridae</taxon>
        <taxon>Spongospora</taxon>
    </lineage>
</organism>
<dbReference type="InterPro" id="IPR032854">
    <property type="entry name" value="ALKBH3"/>
</dbReference>
<dbReference type="PANTHER" id="PTHR31212">
    <property type="entry name" value="ALPHA-KETOGLUTARATE-DEPENDENT DIOXYGENASE ALKB HOMOLOG 3"/>
    <property type="match status" value="1"/>
</dbReference>
<feature type="domain" description="Fe2OG dioxygenase" evidence="1">
    <location>
        <begin position="9"/>
        <end position="120"/>
    </location>
</feature>
<evidence type="ECO:0000313" key="2">
    <source>
        <dbReference type="EMBL" id="CRZ11826.1"/>
    </source>
</evidence>
<dbReference type="AlphaFoldDB" id="A0A0H5RDK4"/>
<dbReference type="GO" id="GO:0051213">
    <property type="term" value="F:dioxygenase activity"/>
    <property type="evidence" value="ECO:0007669"/>
    <property type="project" value="InterPro"/>
</dbReference>
<reference evidence="2" key="1">
    <citation type="submission" date="2015-04" db="EMBL/GenBank/DDBJ databases">
        <title>The genome sequence of the plant pathogenic Rhizarian Plasmodiophora brassicae reveals insights in its biotrophic life cycle and the origin of chitin synthesis.</title>
        <authorList>
            <person name="Schwelm A."/>
            <person name="Fogelqvist J."/>
            <person name="Knaust A."/>
            <person name="Julke S."/>
            <person name="Lilja T."/>
            <person name="Dhandapani V."/>
            <person name="Bonilla-Rosso G."/>
            <person name="Karlsson M."/>
            <person name="Shevchenko A."/>
            <person name="Choi S.R."/>
            <person name="Kim H.G."/>
            <person name="Park J.Y."/>
            <person name="Lim Y.P."/>
            <person name="Ludwig-Muller J."/>
            <person name="Dixelius C."/>
        </authorList>
    </citation>
    <scope>NUCLEOTIDE SEQUENCE</scope>
    <source>
        <tissue evidence="2">Potato root galls</tissue>
    </source>
</reference>
<dbReference type="EMBL" id="HACM01011384">
    <property type="protein sequence ID" value="CRZ11826.1"/>
    <property type="molecule type" value="Transcribed_RNA"/>
</dbReference>
<dbReference type="PROSITE" id="PS51471">
    <property type="entry name" value="FE2OG_OXY"/>
    <property type="match status" value="1"/>
</dbReference>
<dbReference type="InterPro" id="IPR005123">
    <property type="entry name" value="Oxoglu/Fe-dep_dioxygenase_dom"/>
</dbReference>
<proteinExistence type="predicted"/>
<accession>A0A0H5RDK4</accession>
<dbReference type="Gene3D" id="2.60.120.590">
    <property type="entry name" value="Alpha-ketoglutarate-dependent dioxygenase AlkB-like"/>
    <property type="match status" value="1"/>
</dbReference>
<name>A0A0H5RDK4_9EUKA</name>
<feature type="non-terminal residue" evidence="2">
    <location>
        <position position="1"/>
    </location>
</feature>
<dbReference type="GO" id="GO:0006307">
    <property type="term" value="P:DNA alkylation repair"/>
    <property type="evidence" value="ECO:0007669"/>
    <property type="project" value="InterPro"/>
</dbReference>
<dbReference type="Pfam" id="PF13532">
    <property type="entry name" value="2OG-FeII_Oxy_2"/>
    <property type="match status" value="1"/>
</dbReference>
<dbReference type="InterPro" id="IPR037151">
    <property type="entry name" value="AlkB-like_sf"/>
</dbReference>
<sequence length="199" mass="22458">CVEAVVKQQLNHCLIQLYRNGHDFIGEHSDKTIDTLKGTAVCNVSLGATRQMVFKPKQKSSGRVNQRLDLPHNSLFALGWETNRVMTHAIRKDKRSCNDKRPDELAFDGERISLTFRSIATWRTNLDGFPMLYGQGAPAATKTELRKRDEVTNEIPRLLEAFSAENKESSFDWDYHYGAGFSVINTREDSAIVSGHSEA</sequence>
<dbReference type="SUPFAM" id="SSF51197">
    <property type="entry name" value="Clavaminate synthase-like"/>
    <property type="match status" value="1"/>
</dbReference>
<dbReference type="InterPro" id="IPR027450">
    <property type="entry name" value="AlkB-like"/>
</dbReference>
<evidence type="ECO:0000259" key="1">
    <source>
        <dbReference type="PROSITE" id="PS51471"/>
    </source>
</evidence>
<protein>
    <recommendedName>
        <fullName evidence="1">Fe2OG dioxygenase domain-containing protein</fullName>
    </recommendedName>
</protein>
<dbReference type="PANTHER" id="PTHR31212:SF5">
    <property type="entry name" value="ISOCHORISMATASE FAMILY PROTEIN FAMILY (AFU_ORTHOLOGUE AFUA_3G14500)"/>
    <property type="match status" value="1"/>
</dbReference>